<dbReference type="Pfam" id="PF03938">
    <property type="entry name" value="OmpH"/>
    <property type="match status" value="1"/>
</dbReference>
<accession>A0ABU3CR35</accession>
<proteinExistence type="inferred from homology"/>
<evidence type="ECO:0000313" key="5">
    <source>
        <dbReference type="EMBL" id="MDT0648810.1"/>
    </source>
</evidence>
<dbReference type="Proteomes" id="UP001248819">
    <property type="component" value="Unassembled WGS sequence"/>
</dbReference>
<dbReference type="RefSeq" id="WP_311482988.1">
    <property type="nucleotide sequence ID" value="NZ_JAVRHP010000004.1"/>
</dbReference>
<comment type="similarity">
    <text evidence="1">Belongs to the Skp family.</text>
</comment>
<evidence type="ECO:0000256" key="4">
    <source>
        <dbReference type="SAM" id="MobiDB-lite"/>
    </source>
</evidence>
<keyword evidence="2" id="KW-0732">Signal</keyword>
<dbReference type="EMBL" id="JAVRHP010000004">
    <property type="protein sequence ID" value="MDT0648810.1"/>
    <property type="molecule type" value="Genomic_DNA"/>
</dbReference>
<sequence>MINRIFGFTLLTLFAGMGLQAQKTFRIGYVDMEYILQNVPQYQEASSQLDARVLEWKSEVEEKKREIEKMKFRLDNERALLTRELIEEREEEIAYQEEQALDYQQKRFGPNGDYLLQKKQLVRPIQDQVFTAVREISENRNLDMVFDRTADTGMLYAAEEHDISDQVLRSINRAANRRQIESRQDRQELETAEGRTVEQDEKVAEREQENQDKQNEREAILAERQRQRDSIKAARQKELEERRARVIEARQRRMDSIRELRQQKDTIN</sequence>
<reference evidence="5 6" key="1">
    <citation type="submission" date="2023-09" db="EMBL/GenBank/DDBJ databases">
        <authorList>
            <person name="Rey-Velasco X."/>
        </authorList>
    </citation>
    <scope>NUCLEOTIDE SEQUENCE [LARGE SCALE GENOMIC DNA]</scope>
    <source>
        <strain evidence="5 6">F297</strain>
    </source>
</reference>
<dbReference type="Gene3D" id="3.30.910.20">
    <property type="entry name" value="Skp domain"/>
    <property type="match status" value="1"/>
</dbReference>
<organism evidence="5 6">
    <name type="scientific">Autumnicola edwardsiae</name>
    <dbReference type="NCBI Taxonomy" id="3075594"/>
    <lineage>
        <taxon>Bacteria</taxon>
        <taxon>Pseudomonadati</taxon>
        <taxon>Bacteroidota</taxon>
        <taxon>Flavobacteriia</taxon>
        <taxon>Flavobacteriales</taxon>
        <taxon>Flavobacteriaceae</taxon>
        <taxon>Autumnicola</taxon>
    </lineage>
</organism>
<comment type="caution">
    <text evidence="5">The sequence shown here is derived from an EMBL/GenBank/DDBJ whole genome shotgun (WGS) entry which is preliminary data.</text>
</comment>
<keyword evidence="6" id="KW-1185">Reference proteome</keyword>
<feature type="region of interest" description="Disordered" evidence="4">
    <location>
        <begin position="182"/>
        <end position="242"/>
    </location>
</feature>
<evidence type="ECO:0000256" key="3">
    <source>
        <dbReference type="SAM" id="Coils"/>
    </source>
</evidence>
<dbReference type="InterPro" id="IPR005632">
    <property type="entry name" value="Chaperone_Skp"/>
</dbReference>
<name>A0ABU3CR35_9FLAO</name>
<dbReference type="PANTHER" id="PTHR35089:SF1">
    <property type="entry name" value="CHAPERONE PROTEIN SKP"/>
    <property type="match status" value="1"/>
</dbReference>
<dbReference type="InterPro" id="IPR024930">
    <property type="entry name" value="Skp_dom_sf"/>
</dbReference>
<dbReference type="PANTHER" id="PTHR35089">
    <property type="entry name" value="CHAPERONE PROTEIN SKP"/>
    <property type="match status" value="1"/>
</dbReference>
<evidence type="ECO:0000256" key="1">
    <source>
        <dbReference type="ARBA" id="ARBA00009091"/>
    </source>
</evidence>
<feature type="coiled-coil region" evidence="3">
    <location>
        <begin position="46"/>
        <end position="106"/>
    </location>
</feature>
<evidence type="ECO:0000256" key="2">
    <source>
        <dbReference type="ARBA" id="ARBA00022729"/>
    </source>
</evidence>
<keyword evidence="3" id="KW-0175">Coiled coil</keyword>
<dbReference type="SMART" id="SM00935">
    <property type="entry name" value="OmpH"/>
    <property type="match status" value="1"/>
</dbReference>
<dbReference type="SUPFAM" id="SSF111384">
    <property type="entry name" value="OmpH-like"/>
    <property type="match status" value="1"/>
</dbReference>
<gene>
    <name evidence="5" type="ORF">RM529_01555</name>
</gene>
<protein>
    <submittedName>
        <fullName evidence="5">OmpH family outer membrane protein</fullName>
    </submittedName>
</protein>
<evidence type="ECO:0000313" key="6">
    <source>
        <dbReference type="Proteomes" id="UP001248819"/>
    </source>
</evidence>